<keyword evidence="5 7" id="KW-1133">Transmembrane helix</keyword>
<accession>A0ABT3T5R5</accession>
<feature type="transmembrane region" description="Helical" evidence="7">
    <location>
        <begin position="93"/>
        <end position="119"/>
    </location>
</feature>
<dbReference type="EMBL" id="SHNO01000001">
    <property type="protein sequence ID" value="MCX2977621.1"/>
    <property type="molecule type" value="Genomic_DNA"/>
</dbReference>
<evidence type="ECO:0000256" key="2">
    <source>
        <dbReference type="ARBA" id="ARBA00022475"/>
    </source>
</evidence>
<dbReference type="PANTHER" id="PTHR30462:SF3">
    <property type="entry name" value="INTERMEMBRANE TRANSPORT PROTEIN PQIA"/>
    <property type="match status" value="1"/>
</dbReference>
<organism evidence="8 9">
    <name type="scientific">Candidatus Marimicrobium litorale</name>
    <dbReference type="NCBI Taxonomy" id="2518991"/>
    <lineage>
        <taxon>Bacteria</taxon>
        <taxon>Pseudomonadati</taxon>
        <taxon>Pseudomonadota</taxon>
        <taxon>Gammaproteobacteria</taxon>
        <taxon>Cellvibrionales</taxon>
        <taxon>Halieaceae</taxon>
        <taxon>Marimicrobium</taxon>
    </lineage>
</organism>
<feature type="transmembrane region" description="Helical" evidence="7">
    <location>
        <begin position="131"/>
        <end position="155"/>
    </location>
</feature>
<evidence type="ECO:0008006" key="10">
    <source>
        <dbReference type="Google" id="ProtNLM"/>
    </source>
</evidence>
<reference evidence="8" key="1">
    <citation type="submission" date="2019-02" db="EMBL/GenBank/DDBJ databases">
        <authorList>
            <person name="Li S.-H."/>
        </authorList>
    </citation>
    <scope>NUCLEOTIDE SEQUENCE</scope>
    <source>
        <strain evidence="8">IMCC11814</strain>
    </source>
</reference>
<dbReference type="RefSeq" id="WP_279249335.1">
    <property type="nucleotide sequence ID" value="NZ_SHNO01000001.1"/>
</dbReference>
<sequence>MNDDIACPGCDLIVNVSALQHGHNASCPRCGHFLTRMRNNSFDRIIAFALAGLIFLALSLFYPFLSFSSSGLESIMTLPQTPGTLWHYGMPEIALVVSAFIIVIPAIVLVMILSLCVPLRQRRHTSLLAPLARGIFTLQAWAMVEVFIIGVIVALTKIAAMATVVIGFSFWAYAIFAVCFIVSVANLDRYQCWQLIEALGVKS</sequence>
<evidence type="ECO:0000256" key="4">
    <source>
        <dbReference type="ARBA" id="ARBA00022692"/>
    </source>
</evidence>
<evidence type="ECO:0000256" key="5">
    <source>
        <dbReference type="ARBA" id="ARBA00022989"/>
    </source>
</evidence>
<evidence type="ECO:0000313" key="9">
    <source>
        <dbReference type="Proteomes" id="UP001143304"/>
    </source>
</evidence>
<keyword evidence="2" id="KW-1003">Cell membrane</keyword>
<dbReference type="InterPro" id="IPR007498">
    <property type="entry name" value="PqiA-like"/>
</dbReference>
<name>A0ABT3T5R5_9GAMM</name>
<keyword evidence="4 7" id="KW-0812">Transmembrane</keyword>
<evidence type="ECO:0000256" key="6">
    <source>
        <dbReference type="ARBA" id="ARBA00023136"/>
    </source>
</evidence>
<proteinExistence type="predicted"/>
<dbReference type="InterPro" id="IPR051800">
    <property type="entry name" value="PqiA-PqiB_transport"/>
</dbReference>
<keyword evidence="3" id="KW-0997">Cell inner membrane</keyword>
<dbReference type="Pfam" id="PF04403">
    <property type="entry name" value="PqiA"/>
    <property type="match status" value="1"/>
</dbReference>
<evidence type="ECO:0000313" key="8">
    <source>
        <dbReference type="EMBL" id="MCX2977621.1"/>
    </source>
</evidence>
<keyword evidence="6 7" id="KW-0472">Membrane</keyword>
<feature type="transmembrane region" description="Helical" evidence="7">
    <location>
        <begin position="45"/>
        <end position="65"/>
    </location>
</feature>
<keyword evidence="9" id="KW-1185">Reference proteome</keyword>
<comment type="caution">
    <text evidence="8">The sequence shown here is derived from an EMBL/GenBank/DDBJ whole genome shotgun (WGS) entry which is preliminary data.</text>
</comment>
<dbReference type="Proteomes" id="UP001143304">
    <property type="component" value="Unassembled WGS sequence"/>
</dbReference>
<comment type="subcellular location">
    <subcellularLocation>
        <location evidence="1">Cell inner membrane</location>
    </subcellularLocation>
</comment>
<dbReference type="PANTHER" id="PTHR30462">
    <property type="entry name" value="INTERMEMBRANE TRANSPORT PROTEIN PQIB-RELATED"/>
    <property type="match status" value="1"/>
</dbReference>
<feature type="transmembrane region" description="Helical" evidence="7">
    <location>
        <begin position="161"/>
        <end position="185"/>
    </location>
</feature>
<evidence type="ECO:0000256" key="1">
    <source>
        <dbReference type="ARBA" id="ARBA00004533"/>
    </source>
</evidence>
<evidence type="ECO:0000256" key="7">
    <source>
        <dbReference type="SAM" id="Phobius"/>
    </source>
</evidence>
<protein>
    <recommendedName>
        <fullName evidence="10">Paraquat-inducible protein A</fullName>
    </recommendedName>
</protein>
<evidence type="ECO:0000256" key="3">
    <source>
        <dbReference type="ARBA" id="ARBA00022519"/>
    </source>
</evidence>
<gene>
    <name evidence="8" type="ORF">EYC82_09670</name>
</gene>